<dbReference type="Gene3D" id="2.120.10.30">
    <property type="entry name" value="TolB, C-terminal domain"/>
    <property type="match status" value="2"/>
</dbReference>
<evidence type="ECO:0000313" key="1">
    <source>
        <dbReference type="EMBL" id="KAJ8314432.1"/>
    </source>
</evidence>
<reference evidence="1 2" key="1">
    <citation type="submission" date="2022-12" db="EMBL/GenBank/DDBJ databases">
        <title>Chromosome-level genome of Tegillarca granosa.</title>
        <authorList>
            <person name="Kim J."/>
        </authorList>
    </citation>
    <scope>NUCLEOTIDE SEQUENCE [LARGE SCALE GENOMIC DNA]</scope>
    <source>
        <strain evidence="1">Teg-2019</strain>
        <tissue evidence="1">Adductor muscle</tissue>
    </source>
</reference>
<comment type="caution">
    <text evidence="1">The sequence shown here is derived from an EMBL/GenBank/DDBJ whole genome shotgun (WGS) entry which is preliminary data.</text>
</comment>
<gene>
    <name evidence="1" type="ORF">KUTeg_006582</name>
</gene>
<proteinExistence type="predicted"/>
<dbReference type="PANTHER" id="PTHR11799:SF12">
    <property type="entry name" value="PARAOXONASE-RELATED"/>
    <property type="match status" value="1"/>
</dbReference>
<protein>
    <recommendedName>
        <fullName evidence="3">Arylesterase</fullName>
    </recommendedName>
</protein>
<dbReference type="Proteomes" id="UP001217089">
    <property type="component" value="Unassembled WGS sequence"/>
</dbReference>
<evidence type="ECO:0000313" key="2">
    <source>
        <dbReference type="Proteomes" id="UP001217089"/>
    </source>
</evidence>
<evidence type="ECO:0008006" key="3">
    <source>
        <dbReference type="Google" id="ProtNLM"/>
    </source>
</evidence>
<sequence length="212" mass="23633">MIKTLLGILLLAVTVQYVFKILYAFHYMKSSILYHHSPGPCLQLPGAEGGSEDLQVLEDGRTFISSGLFPDRRGRILYFDFADPEHKVAELKIEGDIDLTNFSLITLMVEYFIDSAVDNIEVDPKTGDLYVGSHPIFHQIVAHSETMAKEGISPSQVLKFRVKDGKFTDVIEVLMNEGKTITGSTIASMYKGRLIIGTLGQQLVLCDVKYNE</sequence>
<accession>A0ABQ9FD73</accession>
<organism evidence="1 2">
    <name type="scientific">Tegillarca granosa</name>
    <name type="common">Malaysian cockle</name>
    <name type="synonym">Anadara granosa</name>
    <dbReference type="NCBI Taxonomy" id="220873"/>
    <lineage>
        <taxon>Eukaryota</taxon>
        <taxon>Metazoa</taxon>
        <taxon>Spiralia</taxon>
        <taxon>Lophotrochozoa</taxon>
        <taxon>Mollusca</taxon>
        <taxon>Bivalvia</taxon>
        <taxon>Autobranchia</taxon>
        <taxon>Pteriomorphia</taxon>
        <taxon>Arcoida</taxon>
        <taxon>Arcoidea</taxon>
        <taxon>Arcidae</taxon>
        <taxon>Tegillarca</taxon>
    </lineage>
</organism>
<keyword evidence="2" id="KW-1185">Reference proteome</keyword>
<dbReference type="EMBL" id="JARBDR010000337">
    <property type="protein sequence ID" value="KAJ8314432.1"/>
    <property type="molecule type" value="Genomic_DNA"/>
</dbReference>
<name>A0ABQ9FD73_TEGGR</name>
<dbReference type="InterPro" id="IPR011042">
    <property type="entry name" value="6-blade_b-propeller_TolB-like"/>
</dbReference>
<dbReference type="PANTHER" id="PTHR11799">
    <property type="entry name" value="PARAOXONASE"/>
    <property type="match status" value="1"/>
</dbReference>
<dbReference type="InterPro" id="IPR051288">
    <property type="entry name" value="Serum_paraoxonase/arylesterase"/>
</dbReference>